<gene>
    <name evidence="1" type="ORF">EVAR_36948_1</name>
</gene>
<organism evidence="1 2">
    <name type="scientific">Eumeta variegata</name>
    <name type="common">Bagworm moth</name>
    <name type="synonym">Eumeta japonica</name>
    <dbReference type="NCBI Taxonomy" id="151549"/>
    <lineage>
        <taxon>Eukaryota</taxon>
        <taxon>Metazoa</taxon>
        <taxon>Ecdysozoa</taxon>
        <taxon>Arthropoda</taxon>
        <taxon>Hexapoda</taxon>
        <taxon>Insecta</taxon>
        <taxon>Pterygota</taxon>
        <taxon>Neoptera</taxon>
        <taxon>Endopterygota</taxon>
        <taxon>Lepidoptera</taxon>
        <taxon>Glossata</taxon>
        <taxon>Ditrysia</taxon>
        <taxon>Tineoidea</taxon>
        <taxon>Psychidae</taxon>
        <taxon>Oiketicinae</taxon>
        <taxon>Eumeta</taxon>
    </lineage>
</organism>
<comment type="caution">
    <text evidence="1">The sequence shown here is derived from an EMBL/GenBank/DDBJ whole genome shotgun (WGS) entry which is preliminary data.</text>
</comment>
<evidence type="ECO:0000313" key="2">
    <source>
        <dbReference type="Proteomes" id="UP000299102"/>
    </source>
</evidence>
<name>A0A4C1WAF8_EUMVA</name>
<accession>A0A4C1WAF8</accession>
<evidence type="ECO:0000313" key="1">
    <source>
        <dbReference type="EMBL" id="GBP47125.1"/>
    </source>
</evidence>
<dbReference type="Proteomes" id="UP000299102">
    <property type="component" value="Unassembled WGS sequence"/>
</dbReference>
<protein>
    <submittedName>
        <fullName evidence="1">Uncharacterized protein</fullName>
    </submittedName>
</protein>
<dbReference type="AlphaFoldDB" id="A0A4C1WAF8"/>
<dbReference type="EMBL" id="BGZK01000496">
    <property type="protein sequence ID" value="GBP47125.1"/>
    <property type="molecule type" value="Genomic_DNA"/>
</dbReference>
<keyword evidence="2" id="KW-1185">Reference proteome</keyword>
<sequence length="140" mass="15626">MSLVLLTSEREYRPCCALHPTSPALRARRSRTAVCTRLREITGRTARQRGWISSTSRGKQTCEKLLADRVGKQQVVTPPLVNTCYLRRTSSALPASWISDGGVLADGGGRKWGGSGSRLMDGEWPFRLISIDVLRLLRWE</sequence>
<proteinExistence type="predicted"/>
<reference evidence="1 2" key="1">
    <citation type="journal article" date="2019" name="Commun. Biol.">
        <title>The bagworm genome reveals a unique fibroin gene that provides high tensile strength.</title>
        <authorList>
            <person name="Kono N."/>
            <person name="Nakamura H."/>
            <person name="Ohtoshi R."/>
            <person name="Tomita M."/>
            <person name="Numata K."/>
            <person name="Arakawa K."/>
        </authorList>
    </citation>
    <scope>NUCLEOTIDE SEQUENCE [LARGE SCALE GENOMIC DNA]</scope>
</reference>